<evidence type="ECO:0000256" key="1">
    <source>
        <dbReference type="SAM" id="SignalP"/>
    </source>
</evidence>
<reference evidence="3 4" key="1">
    <citation type="submission" date="2018-08" db="EMBL/GenBank/DDBJ databases">
        <title>Genomic investigation of the strawberry pathogen Phytophthora fragariae indicates pathogenicity is determined by transcriptional variation in three key races.</title>
        <authorList>
            <person name="Adams T.M."/>
            <person name="Armitage A.D."/>
            <person name="Sobczyk M.K."/>
            <person name="Bates H.J."/>
            <person name="Dunwell J.M."/>
            <person name="Nellist C.F."/>
            <person name="Harrison R.J."/>
        </authorList>
    </citation>
    <scope>NUCLEOTIDE SEQUENCE [LARGE SCALE GENOMIC DNA]</scope>
    <source>
        <strain evidence="3 4">A4</strain>
        <strain evidence="2 5">BC-23</strain>
    </source>
</reference>
<evidence type="ECO:0000313" key="3">
    <source>
        <dbReference type="EMBL" id="KAE9269157.1"/>
    </source>
</evidence>
<dbReference type="EMBL" id="QXGE01004886">
    <property type="protein sequence ID" value="KAE9269157.1"/>
    <property type="molecule type" value="Genomic_DNA"/>
</dbReference>
<gene>
    <name evidence="3" type="ORF">PF001_g29348</name>
    <name evidence="2" type="ORF">PF004_g28748</name>
</gene>
<evidence type="ECO:0000313" key="5">
    <source>
        <dbReference type="Proteomes" id="UP000476176"/>
    </source>
</evidence>
<feature type="signal peptide" evidence="1">
    <location>
        <begin position="1"/>
        <end position="21"/>
    </location>
</feature>
<feature type="chain" id="PRO_5036381088" evidence="1">
    <location>
        <begin position="22"/>
        <end position="82"/>
    </location>
</feature>
<sequence>MATKEIPTSAALLALPTLGLAIVAMLAEQDGVEIERPLIPAIRSFASPKVYDYQNASSRTLVIASLLPSNALCGVFNNGQVE</sequence>
<dbReference type="EMBL" id="QXGC01004810">
    <property type="protein sequence ID" value="KAE9167654.1"/>
    <property type="molecule type" value="Genomic_DNA"/>
</dbReference>
<name>A0A6A4B4X6_9STRA</name>
<protein>
    <submittedName>
        <fullName evidence="3">Uncharacterized protein</fullName>
    </submittedName>
</protein>
<dbReference type="Proteomes" id="UP000437068">
    <property type="component" value="Unassembled WGS sequence"/>
</dbReference>
<evidence type="ECO:0000313" key="2">
    <source>
        <dbReference type="EMBL" id="KAE9167654.1"/>
    </source>
</evidence>
<comment type="caution">
    <text evidence="3">The sequence shown here is derived from an EMBL/GenBank/DDBJ whole genome shotgun (WGS) entry which is preliminary data.</text>
</comment>
<keyword evidence="1" id="KW-0732">Signal</keyword>
<dbReference type="Proteomes" id="UP000476176">
    <property type="component" value="Unassembled WGS sequence"/>
</dbReference>
<accession>A0A6A4B4X6</accession>
<proteinExistence type="predicted"/>
<dbReference type="AlphaFoldDB" id="A0A6A4B4X6"/>
<organism evidence="3 4">
    <name type="scientific">Phytophthora fragariae</name>
    <dbReference type="NCBI Taxonomy" id="53985"/>
    <lineage>
        <taxon>Eukaryota</taxon>
        <taxon>Sar</taxon>
        <taxon>Stramenopiles</taxon>
        <taxon>Oomycota</taxon>
        <taxon>Peronosporomycetes</taxon>
        <taxon>Peronosporales</taxon>
        <taxon>Peronosporaceae</taxon>
        <taxon>Phytophthora</taxon>
    </lineage>
</organism>
<evidence type="ECO:0000313" key="4">
    <source>
        <dbReference type="Proteomes" id="UP000437068"/>
    </source>
</evidence>